<reference evidence="1" key="2">
    <citation type="journal article" date="2015" name="Fish Shellfish Immunol.">
        <title>Early steps in the European eel (Anguilla anguilla)-Vibrio vulnificus interaction in the gills: Role of the RtxA13 toxin.</title>
        <authorList>
            <person name="Callol A."/>
            <person name="Pajuelo D."/>
            <person name="Ebbesson L."/>
            <person name="Teles M."/>
            <person name="MacKenzie S."/>
            <person name="Amaro C."/>
        </authorList>
    </citation>
    <scope>NUCLEOTIDE SEQUENCE</scope>
</reference>
<dbReference type="EMBL" id="GBXM01038104">
    <property type="protein sequence ID" value="JAH70473.1"/>
    <property type="molecule type" value="Transcribed_RNA"/>
</dbReference>
<dbReference type="AlphaFoldDB" id="A0A0E9UZQ9"/>
<protein>
    <submittedName>
        <fullName evidence="1">Uncharacterized protein</fullName>
    </submittedName>
</protein>
<organism evidence="1">
    <name type="scientific">Anguilla anguilla</name>
    <name type="common">European freshwater eel</name>
    <name type="synonym">Muraena anguilla</name>
    <dbReference type="NCBI Taxonomy" id="7936"/>
    <lineage>
        <taxon>Eukaryota</taxon>
        <taxon>Metazoa</taxon>
        <taxon>Chordata</taxon>
        <taxon>Craniata</taxon>
        <taxon>Vertebrata</taxon>
        <taxon>Euteleostomi</taxon>
        <taxon>Actinopterygii</taxon>
        <taxon>Neopterygii</taxon>
        <taxon>Teleostei</taxon>
        <taxon>Anguilliformes</taxon>
        <taxon>Anguillidae</taxon>
        <taxon>Anguilla</taxon>
    </lineage>
</organism>
<name>A0A0E9UZQ9_ANGAN</name>
<evidence type="ECO:0000313" key="1">
    <source>
        <dbReference type="EMBL" id="JAH70473.1"/>
    </source>
</evidence>
<accession>A0A0E9UZQ9</accession>
<reference evidence="1" key="1">
    <citation type="submission" date="2014-11" db="EMBL/GenBank/DDBJ databases">
        <authorList>
            <person name="Amaro Gonzalez C."/>
        </authorList>
    </citation>
    <scope>NUCLEOTIDE SEQUENCE</scope>
</reference>
<proteinExistence type="predicted"/>
<sequence length="37" mass="4533">MLKMSNNSLIRFDTVLFFRPVFQTYKDENAYNIWTQT</sequence>